<feature type="compositionally biased region" description="Acidic residues" evidence="1">
    <location>
        <begin position="151"/>
        <end position="167"/>
    </location>
</feature>
<dbReference type="OrthoDB" id="3562657at2759"/>
<dbReference type="InterPro" id="IPR009057">
    <property type="entry name" value="Homeodomain-like_sf"/>
</dbReference>
<dbReference type="InterPro" id="IPR017930">
    <property type="entry name" value="Myb_dom"/>
</dbReference>
<evidence type="ECO:0000259" key="2">
    <source>
        <dbReference type="PROSITE" id="PS50090"/>
    </source>
</evidence>
<keyword evidence="5" id="KW-1185">Reference proteome</keyword>
<feature type="domain" description="HTH myb-type" evidence="3">
    <location>
        <begin position="175"/>
        <end position="223"/>
    </location>
</feature>
<dbReference type="SMART" id="SM00717">
    <property type="entry name" value="SANT"/>
    <property type="match status" value="1"/>
</dbReference>
<evidence type="ECO:0000313" key="4">
    <source>
        <dbReference type="EMBL" id="KAF1971904.1"/>
    </source>
</evidence>
<dbReference type="Proteomes" id="UP000800036">
    <property type="component" value="Unassembled WGS sequence"/>
</dbReference>
<dbReference type="AlphaFoldDB" id="A0A6A5V4D9"/>
<dbReference type="CDD" id="cd00167">
    <property type="entry name" value="SANT"/>
    <property type="match status" value="1"/>
</dbReference>
<evidence type="ECO:0000313" key="5">
    <source>
        <dbReference type="Proteomes" id="UP000800036"/>
    </source>
</evidence>
<dbReference type="Pfam" id="PF13921">
    <property type="entry name" value="Myb_DNA-bind_6"/>
    <property type="match status" value="1"/>
</dbReference>
<feature type="domain" description="Myb-like" evidence="2">
    <location>
        <begin position="175"/>
        <end position="220"/>
    </location>
</feature>
<dbReference type="SUPFAM" id="SSF46689">
    <property type="entry name" value="Homeodomain-like"/>
    <property type="match status" value="1"/>
</dbReference>
<organism evidence="4 5">
    <name type="scientific">Bimuria novae-zelandiae CBS 107.79</name>
    <dbReference type="NCBI Taxonomy" id="1447943"/>
    <lineage>
        <taxon>Eukaryota</taxon>
        <taxon>Fungi</taxon>
        <taxon>Dikarya</taxon>
        <taxon>Ascomycota</taxon>
        <taxon>Pezizomycotina</taxon>
        <taxon>Dothideomycetes</taxon>
        <taxon>Pleosporomycetidae</taxon>
        <taxon>Pleosporales</taxon>
        <taxon>Massarineae</taxon>
        <taxon>Didymosphaeriaceae</taxon>
        <taxon>Bimuria</taxon>
    </lineage>
</organism>
<sequence length="223" mass="25057">MPRASQQITPSQAQQPYWPVIDEGLRSRSPQTSSRGTKAGDKTKTNRRHSVGMSYQITDLTLCAVPNGSSIVTAVVRYRDSKWPLDPAVLGPRFLGGNSKVIRMTQLSLDSWMLLGYRYDDGASGPSTGISLKADWMSKSHSDAANHETNSLDDDWDEKSETGEEGIEAYGQPTRRPWLESDEVLLLSLKDKQGMEWKDIYKRFPGRTPGAVQVRYYTLRKKD</sequence>
<name>A0A6A5V4D9_9PLEO</name>
<accession>A0A6A5V4D9</accession>
<gene>
    <name evidence="4" type="ORF">BU23DRAFT_167479</name>
</gene>
<evidence type="ECO:0000256" key="1">
    <source>
        <dbReference type="SAM" id="MobiDB-lite"/>
    </source>
</evidence>
<reference evidence="4" key="1">
    <citation type="journal article" date="2020" name="Stud. Mycol.">
        <title>101 Dothideomycetes genomes: a test case for predicting lifestyles and emergence of pathogens.</title>
        <authorList>
            <person name="Haridas S."/>
            <person name="Albert R."/>
            <person name="Binder M."/>
            <person name="Bloem J."/>
            <person name="Labutti K."/>
            <person name="Salamov A."/>
            <person name="Andreopoulos B."/>
            <person name="Baker S."/>
            <person name="Barry K."/>
            <person name="Bills G."/>
            <person name="Bluhm B."/>
            <person name="Cannon C."/>
            <person name="Castanera R."/>
            <person name="Culley D."/>
            <person name="Daum C."/>
            <person name="Ezra D."/>
            <person name="Gonzalez J."/>
            <person name="Henrissat B."/>
            <person name="Kuo A."/>
            <person name="Liang C."/>
            <person name="Lipzen A."/>
            <person name="Lutzoni F."/>
            <person name="Magnuson J."/>
            <person name="Mondo S."/>
            <person name="Nolan M."/>
            <person name="Ohm R."/>
            <person name="Pangilinan J."/>
            <person name="Park H.-J."/>
            <person name="Ramirez L."/>
            <person name="Alfaro M."/>
            <person name="Sun H."/>
            <person name="Tritt A."/>
            <person name="Yoshinaga Y."/>
            <person name="Zwiers L.-H."/>
            <person name="Turgeon B."/>
            <person name="Goodwin S."/>
            <person name="Spatafora J."/>
            <person name="Crous P."/>
            <person name="Grigoriev I."/>
        </authorList>
    </citation>
    <scope>NUCLEOTIDE SEQUENCE</scope>
    <source>
        <strain evidence="4">CBS 107.79</strain>
    </source>
</reference>
<dbReference type="EMBL" id="ML976690">
    <property type="protein sequence ID" value="KAF1971904.1"/>
    <property type="molecule type" value="Genomic_DNA"/>
</dbReference>
<feature type="region of interest" description="Disordered" evidence="1">
    <location>
        <begin position="24"/>
        <end position="47"/>
    </location>
</feature>
<protein>
    <submittedName>
        <fullName evidence="4">Uncharacterized protein</fullName>
    </submittedName>
</protein>
<dbReference type="InterPro" id="IPR001005">
    <property type="entry name" value="SANT/Myb"/>
</dbReference>
<dbReference type="Gene3D" id="1.10.10.60">
    <property type="entry name" value="Homeodomain-like"/>
    <property type="match status" value="1"/>
</dbReference>
<proteinExistence type="predicted"/>
<dbReference type="PROSITE" id="PS50090">
    <property type="entry name" value="MYB_LIKE"/>
    <property type="match status" value="1"/>
</dbReference>
<evidence type="ECO:0000259" key="3">
    <source>
        <dbReference type="PROSITE" id="PS51294"/>
    </source>
</evidence>
<feature type="region of interest" description="Disordered" evidence="1">
    <location>
        <begin position="143"/>
        <end position="172"/>
    </location>
</feature>
<dbReference type="PROSITE" id="PS51294">
    <property type="entry name" value="HTH_MYB"/>
    <property type="match status" value="1"/>
</dbReference>